<keyword evidence="1" id="KW-0812">Transmembrane</keyword>
<dbReference type="AlphaFoldDB" id="A0A510XTZ7"/>
<feature type="transmembrane region" description="Helical" evidence="1">
    <location>
        <begin position="93"/>
        <end position="113"/>
    </location>
</feature>
<name>A0A510XTZ7_9GAMM</name>
<dbReference type="RefSeq" id="WP_089349005.1">
    <property type="nucleotide sequence ID" value="NZ_BJUM01000010.1"/>
</dbReference>
<evidence type="ECO:0000313" key="3">
    <source>
        <dbReference type="Proteomes" id="UP000321419"/>
    </source>
</evidence>
<comment type="caution">
    <text evidence="2">The sequence shown here is derived from an EMBL/GenBank/DDBJ whole genome shotgun (WGS) entry which is preliminary data.</text>
</comment>
<evidence type="ECO:0000313" key="2">
    <source>
        <dbReference type="EMBL" id="GEK54469.1"/>
    </source>
</evidence>
<proteinExistence type="predicted"/>
<sequence>MAPFVIFPALLVPFLILYGYSLATGYVVSTAGLGAWVLMAFVGWLLAAFLTLCYGLPIALLLQHFNKFKVRFLLPLSLVPTFIVFLASKSEHGVLFIYAYSSIIVAVTYWFIFTRKKLWNVK</sequence>
<gene>
    <name evidence="2" type="ORF">PES01_13140</name>
</gene>
<reference evidence="2 3" key="1">
    <citation type="submission" date="2019-07" db="EMBL/GenBank/DDBJ databases">
        <title>Whole genome shotgun sequence of Pseudoalteromonas espejiana NBRC 102222.</title>
        <authorList>
            <person name="Hosoyama A."/>
            <person name="Uohara A."/>
            <person name="Ohji S."/>
            <person name="Ichikawa N."/>
        </authorList>
    </citation>
    <scope>NUCLEOTIDE SEQUENCE [LARGE SCALE GENOMIC DNA]</scope>
    <source>
        <strain evidence="2 3">NBRC 102222</strain>
    </source>
</reference>
<feature type="transmembrane region" description="Helical" evidence="1">
    <location>
        <begin position="33"/>
        <end position="56"/>
    </location>
</feature>
<evidence type="ECO:0000256" key="1">
    <source>
        <dbReference type="SAM" id="Phobius"/>
    </source>
</evidence>
<keyword evidence="1" id="KW-1133">Transmembrane helix</keyword>
<dbReference type="Proteomes" id="UP000321419">
    <property type="component" value="Unassembled WGS sequence"/>
</dbReference>
<protein>
    <submittedName>
        <fullName evidence="2">Uncharacterized protein</fullName>
    </submittedName>
</protein>
<accession>A0A510XTZ7</accession>
<dbReference type="OrthoDB" id="6314475at2"/>
<organism evidence="2 3">
    <name type="scientific">Pseudoalteromonas espejiana</name>
    <dbReference type="NCBI Taxonomy" id="28107"/>
    <lineage>
        <taxon>Bacteria</taxon>
        <taxon>Pseudomonadati</taxon>
        <taxon>Pseudomonadota</taxon>
        <taxon>Gammaproteobacteria</taxon>
        <taxon>Alteromonadales</taxon>
        <taxon>Pseudoalteromonadaceae</taxon>
        <taxon>Pseudoalteromonas</taxon>
    </lineage>
</organism>
<keyword evidence="1" id="KW-0472">Membrane</keyword>
<keyword evidence="3" id="KW-1185">Reference proteome</keyword>
<dbReference type="EMBL" id="BJUM01000010">
    <property type="protein sequence ID" value="GEK54469.1"/>
    <property type="molecule type" value="Genomic_DNA"/>
</dbReference>
<feature type="transmembrane region" description="Helical" evidence="1">
    <location>
        <begin position="68"/>
        <end position="87"/>
    </location>
</feature>